<evidence type="ECO:0000313" key="2">
    <source>
        <dbReference type="EMBL" id="RAH99897.1"/>
    </source>
</evidence>
<dbReference type="RefSeq" id="WP_111348269.1">
    <property type="nucleotide sequence ID" value="NZ_QHHQ01000004.1"/>
</dbReference>
<protein>
    <recommendedName>
        <fullName evidence="1">Legume lectin domain-containing protein</fullName>
    </recommendedName>
</protein>
<dbReference type="InterPro" id="IPR029052">
    <property type="entry name" value="Metallo-depent_PP-like"/>
</dbReference>
<dbReference type="SUPFAM" id="SSF56300">
    <property type="entry name" value="Metallo-dependent phosphatases"/>
    <property type="match status" value="1"/>
</dbReference>
<dbReference type="InterPro" id="IPR056573">
    <property type="entry name" value="Lectin_L-type_dom"/>
</dbReference>
<name>A0A8B2NPI8_9HYPH</name>
<keyword evidence="3" id="KW-1185">Reference proteome</keyword>
<dbReference type="InterPro" id="IPR001220">
    <property type="entry name" value="Legume_lectin_dom"/>
</dbReference>
<dbReference type="EMBL" id="QHHQ01000004">
    <property type="protein sequence ID" value="RAH99897.1"/>
    <property type="molecule type" value="Genomic_DNA"/>
</dbReference>
<proteinExistence type="predicted"/>
<comment type="caution">
    <text evidence="2">The sequence shown here is derived from an EMBL/GenBank/DDBJ whole genome shotgun (WGS) entry which is preliminary data.</text>
</comment>
<dbReference type="PANTHER" id="PTHR32401:SF48">
    <property type="entry name" value="LEGUME LECTIN DOMAIN-CONTAINING PROTEIN"/>
    <property type="match status" value="1"/>
</dbReference>
<dbReference type="Pfam" id="PF00139">
    <property type="entry name" value="Lectin_legB"/>
    <property type="match status" value="1"/>
</dbReference>
<dbReference type="CDD" id="cd00146">
    <property type="entry name" value="PKD"/>
    <property type="match status" value="1"/>
</dbReference>
<dbReference type="SUPFAM" id="SSF49899">
    <property type="entry name" value="Concanavalin A-like lectins/glucanases"/>
    <property type="match status" value="3"/>
</dbReference>
<evidence type="ECO:0000313" key="3">
    <source>
        <dbReference type="Proteomes" id="UP000249590"/>
    </source>
</evidence>
<dbReference type="InterPro" id="IPR050258">
    <property type="entry name" value="Leguminous_Lectin"/>
</dbReference>
<dbReference type="Gene3D" id="2.60.40.10">
    <property type="entry name" value="Immunoglobulins"/>
    <property type="match status" value="1"/>
</dbReference>
<organism evidence="2 3">
    <name type="scientific">Acuticoccus sediminis</name>
    <dbReference type="NCBI Taxonomy" id="2184697"/>
    <lineage>
        <taxon>Bacteria</taxon>
        <taxon>Pseudomonadati</taxon>
        <taxon>Pseudomonadota</taxon>
        <taxon>Alphaproteobacteria</taxon>
        <taxon>Hyphomicrobiales</taxon>
        <taxon>Amorphaceae</taxon>
        <taxon>Acuticoccus</taxon>
    </lineage>
</organism>
<dbReference type="Gene3D" id="2.60.120.560">
    <property type="entry name" value="Exo-inulinase, domain 1"/>
    <property type="match status" value="2"/>
</dbReference>
<dbReference type="CDD" id="cd01951">
    <property type="entry name" value="lectin_L-type"/>
    <property type="match status" value="1"/>
</dbReference>
<dbReference type="SUPFAM" id="SSF51126">
    <property type="entry name" value="Pectin lyase-like"/>
    <property type="match status" value="1"/>
</dbReference>
<dbReference type="Gene3D" id="2.60.120.200">
    <property type="match status" value="2"/>
</dbReference>
<dbReference type="Gene3D" id="3.60.21.10">
    <property type="match status" value="1"/>
</dbReference>
<dbReference type="InterPro" id="IPR011050">
    <property type="entry name" value="Pectin_lyase_fold/virulence"/>
</dbReference>
<reference evidence="2 3" key="1">
    <citation type="submission" date="2018-05" db="EMBL/GenBank/DDBJ databases">
        <title>Acuticoccus sediminis sp. nov., isolated from deep-sea sediment of Indian Ocean.</title>
        <authorList>
            <person name="Liu X."/>
            <person name="Lai Q."/>
            <person name="Du Y."/>
            <person name="Sun F."/>
            <person name="Zhang X."/>
            <person name="Wang S."/>
            <person name="Shao Z."/>
        </authorList>
    </citation>
    <scope>NUCLEOTIDE SEQUENCE [LARGE SCALE GENOMIC DNA]</scope>
    <source>
        <strain evidence="2 3">PTG4-2</strain>
    </source>
</reference>
<dbReference type="InterPro" id="IPR013783">
    <property type="entry name" value="Ig-like_fold"/>
</dbReference>
<gene>
    <name evidence="2" type="ORF">DLJ53_19340</name>
</gene>
<dbReference type="InterPro" id="IPR013320">
    <property type="entry name" value="ConA-like_dom_sf"/>
</dbReference>
<dbReference type="OrthoDB" id="9773411at2"/>
<sequence>MARVYNGVVLGTTSELSVPGINGDVADILKADALPADQSLRIRPSEATVSTWVLGIDLYVPVTSASYIGLAQAGADSADGDLFLHDNGAGALGVGISGQYDGAVEFDTWTRIVVAVTEVDGETVLEKYVDGEHVGTQSIGTSDRFDISPALGLTLFTDNDGETAPLSVSGVFFSSDLSDLDALLAAGATADAEGFLTGAPSESAVEIDFAGADVAPRYGDAAVDLEGLTAEGEPVAIGDSVIGLASELGLPMPGGEDTAVLAFDSYTRGEGLKVSVPADAGDLTSYTAVWDIYLDASSDEATTLLRGGSIGRANVLADLGQGIGVDGQYDGTIAADTWTRIAVSVEDRGDGTSVLSKYIDGVLVGTQTVDTGDFTLDTDDAIVLLGDELGQSGTGALAHFGLSPLVLPAAEIATLGTVDADGPFEARLDGDGELPTNVVRLVPEVSSKSGAFHTSEAAQTDGLTFDASFQFRATNASGYSGDGFAFRIDGADSVDGYLEGSGGSIGIPSSSDAPIPTVSVIFDFYANGGESGSNVVRIAVGTDSIDDTVVTSARLPYGMDNGAIHSAWVEYDGTTLSVYLAEAADAEKPVEPIISQEVDLAAVVGEEAVFGFSGATGANSTAMDIVNLDIETSDPNGPSGELLETGADNIELIGDAAQIGPVEFDDEAPMQVGFDRGDATVEFGFADADVVDRETVRNPIADLLVTPDAETVAYDLTDVFGEGAHDFAVTNSNGDVVTATIEDGVLSLDFGETLDHSDLVVTAITENGTALTDNVRVRVAGENAYTFAIIPDTQDYPTTGKGQPETMGHMMQWLAQNADGKSIEFVSSVGDIVNNNTEAEWQIARDAYDILRDAGISFSVVSGNHDIGNNGSSDVRDTDYMREYFSVEYMSADPTYGGNYDQDATSADNNYHLYTAPDGTDWIILNLEFGPRDDVLRWADDVLTEHADRNAIVIEHASNNFDGRLDAIGDEVEAEPAGYDYGLQNSDEGAWDGETLWRDVVSRHSNVVFTFGGHVFGDGGETTIDRNAFGYDVYQMLVNYQNGVSTEITGDGSAEDGANGGNGAIRLVTIDPENDAIYTETYLTELDTYLTGSRETEEMNRDGLTGSYVGHEETIEDAGIGQRDAETVAKAGDDQIVRAAAGETTAEVTLSAAFTVDQQDDISAYVWTDADGNVVAEGPEATVALRGGVHDITLTVETAHGVSSTDTTRVIVETDATYFSDNFNDGDAEGWYDPSVGDPGNLATFGTEAELGLPAIEDGTDGSIVSIEALASSQAIRVSAEGVIGAINEYTLVYDLYVADGQGSYTSLFQTDLANSSDAELFIRNNGNGTGGVGISAVYEGAFEYDAWNRVAVTLSVVNGEHVMSKYINGELVGTQVVDGDVADGSRWQFDAEDGFYILADNDGETSDLSLSAFTFIDGAATADQIAALGGVDADGPVDTLAGYSTQWSFDGSFDSRDFGPAELELADITALSTPFDVKGSANSRRDTPGLEGVEGTLYDLSDTPDNTFIRQGEMIGDMVLEATLLSLSDGTMGVVFRYDEASGDHYRFEMDSGENVRRLVRVEGSEETVIAEETGGYGFYDDIELKVVAVDGEIGVSLDGVQLFGGRVTDAAPLGAGTVGVYSSDNDGSLFDDITVRAPTDEADTGADIRVVDFDGDGFEAVTVDASMSTGATPVIGAGAGSVTGDRLETRFAAGETTVEVTVGETVDTMTVDVVTGDRIIVAETFDDGTMDGWTIVDTTEFDGEGNAATGSADWAVVDGALVEQEGSYSRELTWNGTANASDVWERGWSPQGDGVFALHKGTYALYDGDTQLEDYAIEADITVPTAEGGVGFMLNYVDADNYYKLEIDAHANLTTLVEVVDGYESFVGRVRTTYTPGETFHLSAESVDGAMQVTVDGHEIFAYDLEARYAEAGSAGVYAWGAAGATFDNVAIIDLSEQEADAIVVDTLRDRVADDGLTSLREAILLANESDGADTIVFDEALAGGTMSLRGGVLGITDDVTIDGADVTIDANRTGRIFEIGDGTSVELSDLTLEDGRIVMRPVSDADGGSILAGDDVALTLEGVEMTGSTAYSDGGAIAMGDNAVITIVGGEYTDNRGIGHGGVIVAGDGATLSVEGAVFDGNTSSGDGGVFALGDDAVVRFVDIEATANIAWGEGGVVSAGDGASLTVEGGEFARNKAISNGGVFAFGDGLDASLSDADFTWNRAIAGQRDGGVLYVAGGEADIDASGLYAVRNSAGDNGGVFAIGETEGAVLDLSVTGSTLQRNSAGDSGGVVFGGDDPMIVLAESDVRRNVAENDGGVIAIGDDGTVTLEDDVLRLNDAGDEGPVLFHGDDVTLIGSISQWGDFAIL</sequence>
<evidence type="ECO:0000259" key="1">
    <source>
        <dbReference type="Pfam" id="PF00139"/>
    </source>
</evidence>
<accession>A0A8B2NPI8</accession>
<feature type="domain" description="Legume lectin" evidence="1">
    <location>
        <begin position="459"/>
        <end position="633"/>
    </location>
</feature>
<dbReference type="Proteomes" id="UP000249590">
    <property type="component" value="Unassembled WGS sequence"/>
</dbReference>
<dbReference type="GO" id="GO:0030246">
    <property type="term" value="F:carbohydrate binding"/>
    <property type="evidence" value="ECO:0007669"/>
    <property type="project" value="InterPro"/>
</dbReference>
<dbReference type="PANTHER" id="PTHR32401">
    <property type="entry name" value="CONCANAVALIN A-LIKE LECTIN FAMILY PROTEIN"/>
    <property type="match status" value="1"/>
</dbReference>